<comment type="caution">
    <text evidence="2">The sequence shown here is derived from an EMBL/GenBank/DDBJ whole genome shotgun (WGS) entry which is preliminary data.</text>
</comment>
<protein>
    <submittedName>
        <fullName evidence="2">Uncharacterized protein DUF3387</fullName>
    </submittedName>
</protein>
<dbReference type="Pfam" id="PF11867">
    <property type="entry name" value="T1RH-like_C"/>
    <property type="match status" value="1"/>
</dbReference>
<name>A0A366DLE3_9NOCA</name>
<evidence type="ECO:0000313" key="2">
    <source>
        <dbReference type="EMBL" id="RBO90900.1"/>
    </source>
</evidence>
<dbReference type="InterPro" id="IPR021810">
    <property type="entry name" value="T1RH-like_C"/>
</dbReference>
<dbReference type="AlphaFoldDB" id="A0A366DLE3"/>
<organism evidence="2 3">
    <name type="scientific">Nocardia puris</name>
    <dbReference type="NCBI Taxonomy" id="208602"/>
    <lineage>
        <taxon>Bacteria</taxon>
        <taxon>Bacillati</taxon>
        <taxon>Actinomycetota</taxon>
        <taxon>Actinomycetes</taxon>
        <taxon>Mycobacteriales</taxon>
        <taxon>Nocardiaceae</taxon>
        <taxon>Nocardia</taxon>
    </lineage>
</organism>
<dbReference type="Proteomes" id="UP000252586">
    <property type="component" value="Unassembled WGS sequence"/>
</dbReference>
<feature type="domain" description="Type I restriction enzyme HindI endonuclease subunit-like C-terminal" evidence="1">
    <location>
        <begin position="1"/>
        <end position="52"/>
    </location>
</feature>
<gene>
    <name evidence="2" type="ORF">DFR74_105306</name>
</gene>
<evidence type="ECO:0000259" key="1">
    <source>
        <dbReference type="Pfam" id="PF11867"/>
    </source>
</evidence>
<reference evidence="2 3" key="1">
    <citation type="submission" date="2018-06" db="EMBL/GenBank/DDBJ databases">
        <title>Genomic Encyclopedia of Type Strains, Phase IV (KMG-IV): sequencing the most valuable type-strain genomes for metagenomic binning, comparative biology and taxonomic classification.</title>
        <authorList>
            <person name="Goeker M."/>
        </authorList>
    </citation>
    <scope>NUCLEOTIDE SEQUENCE [LARGE SCALE GENOMIC DNA]</scope>
    <source>
        <strain evidence="2 3">DSM 44599</strain>
    </source>
</reference>
<proteinExistence type="predicted"/>
<dbReference type="EMBL" id="QNRE01000005">
    <property type="protein sequence ID" value="RBO90900.1"/>
    <property type="molecule type" value="Genomic_DNA"/>
</dbReference>
<keyword evidence="3" id="KW-1185">Reference proteome</keyword>
<evidence type="ECO:0000313" key="3">
    <source>
        <dbReference type="Proteomes" id="UP000252586"/>
    </source>
</evidence>
<accession>A0A366DLE3</accession>
<dbReference type="STRING" id="1210090.GCA_001613185_05797"/>
<sequence>MRREVKTDWTVRDDVRVKLRFSENRLLIKHKYPPDNQPQAIRLVIEQMDALAPHFVASGGDEDALECSSGPSCPIGESGVVG</sequence>
<dbReference type="RefSeq" id="WP_067513228.1">
    <property type="nucleotide sequence ID" value="NZ_CP107943.1"/>
</dbReference>